<dbReference type="EMBL" id="LS974202">
    <property type="protein sequence ID" value="SSC14114.1"/>
    <property type="molecule type" value="Genomic_DNA"/>
</dbReference>
<dbReference type="Pfam" id="PF07992">
    <property type="entry name" value="Pyr_redox_2"/>
    <property type="match status" value="1"/>
</dbReference>
<dbReference type="Pfam" id="PF02852">
    <property type="entry name" value="Pyr_redox_dim"/>
    <property type="match status" value="1"/>
</dbReference>
<dbReference type="SUPFAM" id="SSF51905">
    <property type="entry name" value="FAD/NAD(P)-binding domain"/>
    <property type="match status" value="1"/>
</dbReference>
<evidence type="ECO:0000256" key="9">
    <source>
        <dbReference type="PIRSR" id="PIRSR000350-2"/>
    </source>
</evidence>
<evidence type="ECO:0000259" key="14">
    <source>
        <dbReference type="Pfam" id="PF07992"/>
    </source>
</evidence>
<evidence type="ECO:0000256" key="11">
    <source>
        <dbReference type="PIRSR" id="PIRSR000350-4"/>
    </source>
</evidence>
<evidence type="ECO:0000256" key="4">
    <source>
        <dbReference type="ARBA" id="ARBA00022630"/>
    </source>
</evidence>
<dbReference type="InterPro" id="IPR004099">
    <property type="entry name" value="Pyr_nucl-diS_OxRdtase_dimer"/>
</dbReference>
<feature type="domain" description="Pyridine nucleotide-disulphide oxidoreductase dimerisation" evidence="13">
    <location>
        <begin position="335"/>
        <end position="439"/>
    </location>
</feature>
<dbReference type="FunFam" id="3.30.390.30:FF:000001">
    <property type="entry name" value="Dihydrolipoyl dehydrogenase"/>
    <property type="match status" value="1"/>
</dbReference>
<evidence type="ECO:0000256" key="3">
    <source>
        <dbReference type="ARBA" id="ARBA00012608"/>
    </source>
</evidence>
<dbReference type="PRINTS" id="PR00411">
    <property type="entry name" value="PNDRDTASEI"/>
</dbReference>
<dbReference type="SUPFAM" id="SSF55424">
    <property type="entry name" value="FAD/NAD-linked reductases, dimerisation (C-terminal) domain"/>
    <property type="match status" value="1"/>
</dbReference>
<dbReference type="RefSeq" id="WP_169700432.1">
    <property type="nucleotide sequence ID" value="NZ_LS974202.1"/>
</dbReference>
<keyword evidence="10" id="KW-0547">Nucleotide-binding</keyword>
<feature type="binding site" evidence="10">
    <location>
        <position position="48"/>
    </location>
    <ligand>
        <name>FAD</name>
        <dbReference type="ChEBI" id="CHEBI:57692"/>
    </ligand>
</feature>
<reference evidence="15 16" key="1">
    <citation type="submission" date="2017-01" db="EMBL/GenBank/DDBJ databases">
        <authorList>
            <person name="Erauso G."/>
        </authorList>
    </citation>
    <scope>NUCLEOTIDE SEQUENCE [LARGE SCALE GENOMIC DNA]</scope>
    <source>
        <strain evidence="15">MESINF1</strain>
    </source>
</reference>
<dbReference type="PANTHER" id="PTHR22912:SF217">
    <property type="entry name" value="DIHYDROLIPOYL DEHYDROGENASE"/>
    <property type="match status" value="1"/>
</dbReference>
<keyword evidence="4 12" id="KW-0285">Flavoprotein</keyword>
<dbReference type="PIRSF" id="PIRSF000350">
    <property type="entry name" value="Mercury_reductase_MerA"/>
    <property type="match status" value="1"/>
</dbReference>
<evidence type="ECO:0000256" key="10">
    <source>
        <dbReference type="PIRSR" id="PIRSR000350-3"/>
    </source>
</evidence>
<dbReference type="AlphaFoldDB" id="A0A7Z7PS48"/>
<evidence type="ECO:0000256" key="12">
    <source>
        <dbReference type="RuleBase" id="RU003692"/>
    </source>
</evidence>
<comment type="miscellaneous">
    <text evidence="12">The active site is a redox-active disulfide bond.</text>
</comment>
<gene>
    <name evidence="15" type="ORF">MESINF_2674</name>
</gene>
<evidence type="ECO:0000256" key="2">
    <source>
        <dbReference type="ARBA" id="ARBA00007532"/>
    </source>
</evidence>
<evidence type="ECO:0000256" key="5">
    <source>
        <dbReference type="ARBA" id="ARBA00022827"/>
    </source>
</evidence>
<proteinExistence type="inferred from homology"/>
<dbReference type="InterPro" id="IPR023753">
    <property type="entry name" value="FAD/NAD-binding_dom"/>
</dbReference>
<dbReference type="Gene3D" id="3.30.390.30">
    <property type="match status" value="1"/>
</dbReference>
<dbReference type="GO" id="GO:0004148">
    <property type="term" value="F:dihydrolipoyl dehydrogenase (NADH) activity"/>
    <property type="evidence" value="ECO:0007669"/>
    <property type="project" value="UniProtKB-EC"/>
</dbReference>
<feature type="binding site" evidence="10">
    <location>
        <position position="263"/>
    </location>
    <ligand>
        <name>NAD(+)</name>
        <dbReference type="ChEBI" id="CHEBI:57540"/>
    </ligand>
</feature>
<evidence type="ECO:0000313" key="16">
    <source>
        <dbReference type="Proteomes" id="UP000250796"/>
    </source>
</evidence>
<dbReference type="InterPro" id="IPR036188">
    <property type="entry name" value="FAD/NAD-bd_sf"/>
</dbReference>
<dbReference type="PRINTS" id="PR00368">
    <property type="entry name" value="FADPNR"/>
</dbReference>
<feature type="binding site" evidence="10">
    <location>
        <begin position="307"/>
        <end position="310"/>
    </location>
    <ligand>
        <name>FAD</name>
        <dbReference type="ChEBI" id="CHEBI:57692"/>
    </ligand>
</feature>
<evidence type="ECO:0000256" key="8">
    <source>
        <dbReference type="ARBA" id="ARBA00049187"/>
    </source>
</evidence>
<comment type="cofactor">
    <cofactor evidence="10 12">
        <name>FAD</name>
        <dbReference type="ChEBI" id="CHEBI:57692"/>
    </cofactor>
    <text evidence="10 12">Binds 1 FAD per subunit.</text>
</comment>
<keyword evidence="5 10" id="KW-0274">FAD</keyword>
<evidence type="ECO:0000256" key="7">
    <source>
        <dbReference type="ARBA" id="ARBA00023027"/>
    </source>
</evidence>
<dbReference type="PANTHER" id="PTHR22912">
    <property type="entry name" value="DISULFIDE OXIDOREDUCTASE"/>
    <property type="match status" value="1"/>
</dbReference>
<feature type="binding site" evidence="10">
    <location>
        <position position="197"/>
    </location>
    <ligand>
        <name>NAD(+)</name>
        <dbReference type="ChEBI" id="CHEBI:57540"/>
    </ligand>
</feature>
<feature type="active site" description="Proton acceptor" evidence="9">
    <location>
        <position position="432"/>
    </location>
</feature>
<dbReference type="KEGG" id="minf:MESINF_2674"/>
<evidence type="ECO:0000259" key="13">
    <source>
        <dbReference type="Pfam" id="PF02852"/>
    </source>
</evidence>
<keyword evidence="7 10" id="KW-0520">NAD</keyword>
<feature type="binding site" evidence="10">
    <location>
        <position position="301"/>
    </location>
    <ligand>
        <name>FAD</name>
        <dbReference type="ChEBI" id="CHEBI:57692"/>
    </ligand>
</feature>
<comment type="similarity">
    <text evidence="2 12">Belongs to the class-I pyridine nucleotide-disulfide oxidoreductase family.</text>
</comment>
<dbReference type="InterPro" id="IPR006258">
    <property type="entry name" value="Lipoamide_DH"/>
</dbReference>
<comment type="catalytic activity">
    <reaction evidence="8 12">
        <text>N(6)-[(R)-dihydrolipoyl]-L-lysyl-[protein] + NAD(+) = N(6)-[(R)-lipoyl]-L-lysyl-[protein] + NADH + H(+)</text>
        <dbReference type="Rhea" id="RHEA:15045"/>
        <dbReference type="Rhea" id="RHEA-COMP:10474"/>
        <dbReference type="Rhea" id="RHEA-COMP:10475"/>
        <dbReference type="ChEBI" id="CHEBI:15378"/>
        <dbReference type="ChEBI" id="CHEBI:57540"/>
        <dbReference type="ChEBI" id="CHEBI:57945"/>
        <dbReference type="ChEBI" id="CHEBI:83099"/>
        <dbReference type="ChEBI" id="CHEBI:83100"/>
        <dbReference type="EC" id="1.8.1.4"/>
    </reaction>
</comment>
<dbReference type="GO" id="GO:0005737">
    <property type="term" value="C:cytoplasm"/>
    <property type="evidence" value="ECO:0007669"/>
    <property type="project" value="UniProtKB-SubCell"/>
</dbReference>
<evidence type="ECO:0000313" key="15">
    <source>
        <dbReference type="EMBL" id="SSC14114.1"/>
    </source>
</evidence>
<evidence type="ECO:0000256" key="1">
    <source>
        <dbReference type="ARBA" id="ARBA00004496"/>
    </source>
</evidence>
<dbReference type="GO" id="GO:0006103">
    <property type="term" value="P:2-oxoglutarate metabolic process"/>
    <property type="evidence" value="ECO:0007669"/>
    <property type="project" value="TreeGrafter"/>
</dbReference>
<dbReference type="InterPro" id="IPR001100">
    <property type="entry name" value="Pyr_nuc-diS_OxRdtase"/>
</dbReference>
<accession>A0A7Z7PS48</accession>
<dbReference type="GO" id="GO:0050660">
    <property type="term" value="F:flavin adenine dinucleotide binding"/>
    <property type="evidence" value="ECO:0007669"/>
    <property type="project" value="InterPro"/>
</dbReference>
<dbReference type="InterPro" id="IPR050151">
    <property type="entry name" value="Class-I_Pyr_Nuc-Dis_Oxidored"/>
</dbReference>
<dbReference type="Proteomes" id="UP000250796">
    <property type="component" value="Chromosome MESINF"/>
</dbReference>
<comment type="subcellular location">
    <subcellularLocation>
        <location evidence="1">Cytoplasm</location>
    </subcellularLocation>
</comment>
<keyword evidence="16" id="KW-1185">Reference proteome</keyword>
<sequence length="453" mass="48733">MYDAIVIGGGPGGYVCAIRLSQLGRKVALVEKEYLGGTCTNWGCIPTKAMLTSAHLFSEIKDKSKRLGIDVSDLNYRLDGIMSHMNRTVTTSRKGIELLLKKNGVDFFKDKALVKDPHSVLLEKDNSLLETKNIVLANGSEPSMFHPFSNVEGIWTSNDVFKLNEMPSSLAIVGGGVIGVEFATFFSTFGVKTTVIELAEHILPYEDTDVAEEIKKALKKKAVTVLEKTKVVSVEKLDKGYLLNTAGEEETTIEAEKLLVAVGRRAVLSDDIKNLGVEIGRGVVTDGHMRTSVPDVYAIGDIRAGIMLAHVASYEGIVAAHNIAGEDLEMDYSAVPSIIFSSPEVASTGLRESDLKGRSDVVVSRFPLSANGRARTILESSGFAKILAEHETGKVLGMSIVSPSATDLIMEAVIAVKNGLTVEQLENSIHPHPTLSETVLGALEGVEGKSIHI</sequence>
<name>A0A7Z7PS48_9BACT</name>
<feature type="disulfide bond" description="Redox-active" evidence="11">
    <location>
        <begin position="39"/>
        <end position="44"/>
    </location>
</feature>
<dbReference type="InterPro" id="IPR016156">
    <property type="entry name" value="FAD/NAD-linked_Rdtase_dimer_sf"/>
</dbReference>
<dbReference type="NCBIfam" id="TIGR01350">
    <property type="entry name" value="lipoamide_DH"/>
    <property type="match status" value="1"/>
</dbReference>
<organism evidence="15 16">
    <name type="scientific">Mesotoga infera</name>
    <dbReference type="NCBI Taxonomy" id="1236046"/>
    <lineage>
        <taxon>Bacteria</taxon>
        <taxon>Thermotogati</taxon>
        <taxon>Thermotogota</taxon>
        <taxon>Thermotogae</taxon>
        <taxon>Kosmotogales</taxon>
        <taxon>Kosmotogaceae</taxon>
        <taxon>Mesotoga</taxon>
    </lineage>
</organism>
<keyword evidence="12" id="KW-0676">Redox-active center</keyword>
<dbReference type="Gene3D" id="3.50.50.60">
    <property type="entry name" value="FAD/NAD(P)-binding domain"/>
    <property type="match status" value="2"/>
</dbReference>
<protein>
    <recommendedName>
        <fullName evidence="3 12">Dihydrolipoyl dehydrogenase</fullName>
        <ecNumber evidence="3 12">1.8.1.4</ecNumber>
    </recommendedName>
</protein>
<keyword evidence="6 12" id="KW-0560">Oxidoreductase</keyword>
<feature type="domain" description="FAD/NAD(P)-binding" evidence="14">
    <location>
        <begin position="2"/>
        <end position="316"/>
    </location>
</feature>
<feature type="binding site" evidence="10">
    <location>
        <begin position="174"/>
        <end position="181"/>
    </location>
    <ligand>
        <name>NAD(+)</name>
        <dbReference type="ChEBI" id="CHEBI:57540"/>
    </ligand>
</feature>
<evidence type="ECO:0000256" key="6">
    <source>
        <dbReference type="ARBA" id="ARBA00023002"/>
    </source>
</evidence>
<dbReference type="EC" id="1.8.1.4" evidence="3 12"/>